<evidence type="ECO:0000313" key="2">
    <source>
        <dbReference type="Proteomes" id="UP001165083"/>
    </source>
</evidence>
<sequence>MVYHSFKKDGLEKLEIDMVEEIEYEDKCELLKLDISTTNCVIKHASYTELSRQEYSKQYKALHREELREKNRVYNEANKEKRRQPYHCECESVVRITARARHGRTKTPRFSQELNTNYFCVYGNIDKVAFKIVKGNCLIRGVYDFCQSSIS</sequence>
<reference evidence="1" key="1">
    <citation type="submission" date="2023-04" db="EMBL/GenBank/DDBJ databases">
        <title>Phytophthora lilii NBRC 32176.</title>
        <authorList>
            <person name="Ichikawa N."/>
            <person name="Sato H."/>
            <person name="Tonouchi N."/>
        </authorList>
    </citation>
    <scope>NUCLEOTIDE SEQUENCE</scope>
    <source>
        <strain evidence="1">NBRC 32176</strain>
    </source>
</reference>
<keyword evidence="2" id="KW-1185">Reference proteome</keyword>
<name>A0A9W6XFI9_9STRA</name>
<evidence type="ECO:0000313" key="1">
    <source>
        <dbReference type="EMBL" id="GMF37542.1"/>
    </source>
</evidence>
<dbReference type="Proteomes" id="UP001165083">
    <property type="component" value="Unassembled WGS sequence"/>
</dbReference>
<dbReference type="EMBL" id="BSXW01001550">
    <property type="protein sequence ID" value="GMF37542.1"/>
    <property type="molecule type" value="Genomic_DNA"/>
</dbReference>
<proteinExistence type="predicted"/>
<gene>
    <name evidence="1" type="ORF">Plil01_001579800</name>
</gene>
<accession>A0A9W6XFI9</accession>
<dbReference type="AlphaFoldDB" id="A0A9W6XFI9"/>
<protein>
    <submittedName>
        <fullName evidence="1">Unnamed protein product</fullName>
    </submittedName>
</protein>
<organism evidence="1 2">
    <name type="scientific">Phytophthora lilii</name>
    <dbReference type="NCBI Taxonomy" id="2077276"/>
    <lineage>
        <taxon>Eukaryota</taxon>
        <taxon>Sar</taxon>
        <taxon>Stramenopiles</taxon>
        <taxon>Oomycota</taxon>
        <taxon>Peronosporomycetes</taxon>
        <taxon>Peronosporales</taxon>
        <taxon>Peronosporaceae</taxon>
        <taxon>Phytophthora</taxon>
    </lineage>
</organism>
<comment type="caution">
    <text evidence="1">The sequence shown here is derived from an EMBL/GenBank/DDBJ whole genome shotgun (WGS) entry which is preliminary data.</text>
</comment>